<dbReference type="GO" id="GO:0016491">
    <property type="term" value="F:oxidoreductase activity"/>
    <property type="evidence" value="ECO:0007669"/>
    <property type="project" value="UniProtKB-KW"/>
</dbReference>
<dbReference type="InterPro" id="IPR036291">
    <property type="entry name" value="NAD(P)-bd_dom_sf"/>
</dbReference>
<dbReference type="Proteomes" id="UP000004931">
    <property type="component" value="Unassembled WGS sequence"/>
</dbReference>
<dbReference type="SUPFAM" id="SSF51735">
    <property type="entry name" value="NAD(P)-binding Rossmann-fold domains"/>
    <property type="match status" value="1"/>
</dbReference>
<dbReference type="OrthoDB" id="9809287at2"/>
<proteinExistence type="inferred from homology"/>
<dbReference type="Pfam" id="PF13561">
    <property type="entry name" value="adh_short_C2"/>
    <property type="match status" value="1"/>
</dbReference>
<sequence length="259" mass="26984">MSTTFSGQVALVTGGAAGIGRTTAAAFAREGLNVVVADMDKDGGEETVAAIKAAGGNAIFVPCDVTKESDVQWLIETTCSTYGSVDYAFNNAGIDIEKGELSKGTEDEFDSIMAVNVKGVWLCMKHQITQMITQGGGTIVNTSSIGGLGAAPNMSIYCASKHAVIGLTKSAAVENARNGIRINAVCPGVIDTNMFNRSRMFDRSEVSASETRARVNAIHPMDRIGTAEEISDAVLYLCSDGASFITGHTLSVDGGLNAK</sequence>
<dbReference type="InterPro" id="IPR002347">
    <property type="entry name" value="SDR_fam"/>
</dbReference>
<dbReference type="NCBIfam" id="NF004818">
    <property type="entry name" value="PRK06172.1"/>
    <property type="match status" value="1"/>
</dbReference>
<keyword evidence="2" id="KW-0560">Oxidoreductase</keyword>
<accession>A0YD08</accession>
<keyword evidence="4" id="KW-1185">Reference proteome</keyword>
<name>A0YD08_9GAMM</name>
<dbReference type="Gene3D" id="3.40.50.720">
    <property type="entry name" value="NAD(P)-binding Rossmann-like Domain"/>
    <property type="match status" value="1"/>
</dbReference>
<dbReference type="NCBIfam" id="NF005559">
    <property type="entry name" value="PRK07231.1"/>
    <property type="match status" value="1"/>
</dbReference>
<dbReference type="CDD" id="cd05233">
    <property type="entry name" value="SDR_c"/>
    <property type="match status" value="1"/>
</dbReference>
<evidence type="ECO:0000313" key="3">
    <source>
        <dbReference type="EMBL" id="EAW31111.1"/>
    </source>
</evidence>
<dbReference type="AlphaFoldDB" id="A0YD08"/>
<dbReference type="PRINTS" id="PR00081">
    <property type="entry name" value="GDHRDH"/>
</dbReference>
<dbReference type="FunFam" id="3.40.50.720:FF:000084">
    <property type="entry name" value="Short-chain dehydrogenase reductase"/>
    <property type="match status" value="1"/>
</dbReference>
<comment type="caution">
    <text evidence="3">The sequence shown here is derived from an EMBL/GenBank/DDBJ whole genome shotgun (WGS) entry which is preliminary data.</text>
</comment>
<evidence type="ECO:0000256" key="1">
    <source>
        <dbReference type="ARBA" id="ARBA00006484"/>
    </source>
</evidence>
<dbReference type="PROSITE" id="PS00061">
    <property type="entry name" value="ADH_SHORT"/>
    <property type="match status" value="1"/>
</dbReference>
<reference evidence="3 4" key="1">
    <citation type="journal article" date="2010" name="J. Bacteriol.">
        <title>Genome sequence of the oligotrophic marine Gammaproteobacterium HTCC2143, isolated from the Oregon Coast.</title>
        <authorList>
            <person name="Oh H.M."/>
            <person name="Kang I."/>
            <person name="Ferriera S."/>
            <person name="Giovannoni S.J."/>
            <person name="Cho J.C."/>
        </authorList>
    </citation>
    <scope>NUCLEOTIDE SEQUENCE [LARGE SCALE GENOMIC DNA]</scope>
    <source>
        <strain evidence="3 4">HTCC2143</strain>
    </source>
</reference>
<dbReference type="EMBL" id="AAVT01000004">
    <property type="protein sequence ID" value="EAW31111.1"/>
    <property type="molecule type" value="Genomic_DNA"/>
</dbReference>
<evidence type="ECO:0000313" key="4">
    <source>
        <dbReference type="Proteomes" id="UP000004931"/>
    </source>
</evidence>
<protein>
    <submittedName>
        <fullName evidence="3">Short chain dehydrogenase</fullName>
    </submittedName>
</protein>
<dbReference type="STRING" id="247633.GP2143_03283"/>
<evidence type="ECO:0000256" key="2">
    <source>
        <dbReference type="ARBA" id="ARBA00023002"/>
    </source>
</evidence>
<dbReference type="InterPro" id="IPR020904">
    <property type="entry name" value="Sc_DH/Rdtase_CS"/>
</dbReference>
<dbReference type="eggNOG" id="COG1028">
    <property type="taxonomic scope" value="Bacteria"/>
</dbReference>
<gene>
    <name evidence="3" type="ORF">GP2143_03283</name>
</gene>
<comment type="similarity">
    <text evidence="1">Belongs to the short-chain dehydrogenases/reductases (SDR) family.</text>
</comment>
<organism evidence="3 4">
    <name type="scientific">marine gamma proteobacterium HTCC2143</name>
    <dbReference type="NCBI Taxonomy" id="247633"/>
    <lineage>
        <taxon>Bacteria</taxon>
        <taxon>Pseudomonadati</taxon>
        <taxon>Pseudomonadota</taxon>
        <taxon>Gammaproteobacteria</taxon>
        <taxon>Cellvibrionales</taxon>
        <taxon>Spongiibacteraceae</taxon>
        <taxon>BD1-7 clade</taxon>
    </lineage>
</organism>
<dbReference type="PANTHER" id="PTHR24321">
    <property type="entry name" value="DEHYDROGENASES, SHORT CHAIN"/>
    <property type="match status" value="1"/>
</dbReference>
<dbReference type="PANTHER" id="PTHR24321:SF11">
    <property type="entry name" value="BLR0893 PROTEIN"/>
    <property type="match status" value="1"/>
</dbReference>
<dbReference type="PRINTS" id="PR00080">
    <property type="entry name" value="SDRFAMILY"/>
</dbReference>